<dbReference type="AlphaFoldDB" id="A0A0L0G942"/>
<accession>A0A0L0G942</accession>
<feature type="region of interest" description="Disordered" evidence="1">
    <location>
        <begin position="148"/>
        <end position="188"/>
    </location>
</feature>
<keyword evidence="3" id="KW-1185">Reference proteome</keyword>
<gene>
    <name evidence="2" type="ORF">SARC_02379</name>
</gene>
<dbReference type="OrthoDB" id="7477527at2759"/>
<sequence>MHMSVPTLPAADVVAKTTKGIPAPPQANSHATIVDTPPATRLQRVFAANATHLPLPPTEMPGPAPIPPSSTQGQISPSSPPPITSPTFSPAHILLNWLAALLPPHTHAVPSLASALPSCYPPLPINLSSPSATSNAMAIQSLSPRSTHPIIPASVTSPTELTPFRSSPKPPVATYSTPSKLRTSRFGHQSTRATKAMAIANNLPIKPPIAYCNDYQLAPDLFEDHVQKPFGLIDIDLFASKHNKQVPAYCTEDYIDKVTPYHDTYKQN</sequence>
<evidence type="ECO:0000313" key="3">
    <source>
        <dbReference type="Proteomes" id="UP000054560"/>
    </source>
</evidence>
<dbReference type="Proteomes" id="UP000054560">
    <property type="component" value="Unassembled WGS sequence"/>
</dbReference>
<reference evidence="2 3" key="1">
    <citation type="submission" date="2011-02" db="EMBL/GenBank/DDBJ databases">
        <title>The Genome Sequence of Sphaeroforma arctica JP610.</title>
        <authorList>
            <consortium name="The Broad Institute Genome Sequencing Platform"/>
            <person name="Russ C."/>
            <person name="Cuomo C."/>
            <person name="Young S.K."/>
            <person name="Zeng Q."/>
            <person name="Gargeya S."/>
            <person name="Alvarado L."/>
            <person name="Berlin A."/>
            <person name="Chapman S.B."/>
            <person name="Chen Z."/>
            <person name="Freedman E."/>
            <person name="Gellesch M."/>
            <person name="Goldberg J."/>
            <person name="Griggs A."/>
            <person name="Gujja S."/>
            <person name="Heilman E."/>
            <person name="Heiman D."/>
            <person name="Howarth C."/>
            <person name="Mehta T."/>
            <person name="Neiman D."/>
            <person name="Pearson M."/>
            <person name="Roberts A."/>
            <person name="Saif S."/>
            <person name="Shea T."/>
            <person name="Shenoy N."/>
            <person name="Sisk P."/>
            <person name="Stolte C."/>
            <person name="Sykes S."/>
            <person name="White J."/>
            <person name="Yandava C."/>
            <person name="Burger G."/>
            <person name="Gray M.W."/>
            <person name="Holland P.W.H."/>
            <person name="King N."/>
            <person name="Lang F.B.F."/>
            <person name="Roger A.J."/>
            <person name="Ruiz-Trillo I."/>
            <person name="Haas B."/>
            <person name="Nusbaum C."/>
            <person name="Birren B."/>
        </authorList>
    </citation>
    <scope>NUCLEOTIDE SEQUENCE [LARGE SCALE GENOMIC DNA]</scope>
    <source>
        <strain evidence="2 3">JP610</strain>
    </source>
</reference>
<evidence type="ECO:0000313" key="2">
    <source>
        <dbReference type="EMBL" id="KNC85429.1"/>
    </source>
</evidence>
<feature type="compositionally biased region" description="Polar residues" evidence="1">
    <location>
        <begin position="174"/>
        <end position="188"/>
    </location>
</feature>
<dbReference type="RefSeq" id="XP_014159331.1">
    <property type="nucleotide sequence ID" value="XM_014303856.1"/>
</dbReference>
<protein>
    <submittedName>
        <fullName evidence="2">Uncharacterized protein</fullName>
    </submittedName>
</protein>
<proteinExistence type="predicted"/>
<evidence type="ECO:0000256" key="1">
    <source>
        <dbReference type="SAM" id="MobiDB-lite"/>
    </source>
</evidence>
<dbReference type="GeneID" id="25902883"/>
<name>A0A0L0G942_9EUKA</name>
<feature type="region of interest" description="Disordered" evidence="1">
    <location>
        <begin position="52"/>
        <end position="85"/>
    </location>
</feature>
<feature type="compositionally biased region" description="Pro residues" evidence="1">
    <location>
        <begin position="54"/>
        <end position="68"/>
    </location>
</feature>
<dbReference type="EMBL" id="KQ241702">
    <property type="protein sequence ID" value="KNC85429.1"/>
    <property type="molecule type" value="Genomic_DNA"/>
</dbReference>
<organism evidence="2 3">
    <name type="scientific">Sphaeroforma arctica JP610</name>
    <dbReference type="NCBI Taxonomy" id="667725"/>
    <lineage>
        <taxon>Eukaryota</taxon>
        <taxon>Ichthyosporea</taxon>
        <taxon>Ichthyophonida</taxon>
        <taxon>Sphaeroforma</taxon>
    </lineage>
</organism>